<dbReference type="EMBL" id="QXTE01000099">
    <property type="protein sequence ID" value="TFK06208.1"/>
    <property type="molecule type" value="Genomic_DNA"/>
</dbReference>
<gene>
    <name evidence="2" type="ORF">DR999_PMT11054</name>
</gene>
<reference evidence="2 3" key="1">
    <citation type="submission" date="2019-04" db="EMBL/GenBank/DDBJ databases">
        <title>Draft genome of the big-headed turtle Platysternon megacephalum.</title>
        <authorList>
            <person name="Gong S."/>
        </authorList>
    </citation>
    <scope>NUCLEOTIDE SEQUENCE [LARGE SCALE GENOMIC DNA]</scope>
    <source>
        <strain evidence="2">DO16091913</strain>
        <tissue evidence="2">Muscle</tissue>
    </source>
</reference>
<feature type="compositionally biased region" description="Polar residues" evidence="1">
    <location>
        <begin position="117"/>
        <end position="127"/>
    </location>
</feature>
<feature type="region of interest" description="Disordered" evidence="1">
    <location>
        <begin position="31"/>
        <end position="62"/>
    </location>
</feature>
<organism evidence="2 3">
    <name type="scientific">Platysternon megacephalum</name>
    <name type="common">big-headed turtle</name>
    <dbReference type="NCBI Taxonomy" id="55544"/>
    <lineage>
        <taxon>Eukaryota</taxon>
        <taxon>Metazoa</taxon>
        <taxon>Chordata</taxon>
        <taxon>Craniata</taxon>
        <taxon>Vertebrata</taxon>
        <taxon>Euteleostomi</taxon>
        <taxon>Archelosauria</taxon>
        <taxon>Testudinata</taxon>
        <taxon>Testudines</taxon>
        <taxon>Cryptodira</taxon>
        <taxon>Durocryptodira</taxon>
        <taxon>Testudinoidea</taxon>
        <taxon>Platysternidae</taxon>
        <taxon>Platysternon</taxon>
    </lineage>
</organism>
<comment type="caution">
    <text evidence="2">The sequence shown here is derived from an EMBL/GenBank/DDBJ whole genome shotgun (WGS) entry which is preliminary data.</text>
</comment>
<keyword evidence="3" id="KW-1185">Reference proteome</keyword>
<sequence length="127" mass="13282">MCRGVGSEVKCCSQPAPPARGPVEPLYSGLGIFPPGLSRDPHPHRLPQAPGREHSRCTEDGEDALPRLLTRARRELMAVQRGCFPGGTGRGRNPGCSFLGILSLPIPGTAAGGGRQGDSSAGTRWGE</sequence>
<dbReference type="AlphaFoldDB" id="A0A4D9EF17"/>
<dbReference type="Proteomes" id="UP000297703">
    <property type="component" value="Unassembled WGS sequence"/>
</dbReference>
<evidence type="ECO:0000256" key="1">
    <source>
        <dbReference type="SAM" id="MobiDB-lite"/>
    </source>
</evidence>
<name>A0A4D9EF17_9SAUR</name>
<evidence type="ECO:0000313" key="3">
    <source>
        <dbReference type="Proteomes" id="UP000297703"/>
    </source>
</evidence>
<accession>A0A4D9EF17</accession>
<protein>
    <submittedName>
        <fullName evidence="2">Selenoprotein T</fullName>
    </submittedName>
</protein>
<evidence type="ECO:0000313" key="2">
    <source>
        <dbReference type="EMBL" id="TFK06208.1"/>
    </source>
</evidence>
<reference evidence="2 3" key="2">
    <citation type="submission" date="2019-04" db="EMBL/GenBank/DDBJ databases">
        <title>The genome sequence of big-headed turtle.</title>
        <authorList>
            <person name="Gong S."/>
        </authorList>
    </citation>
    <scope>NUCLEOTIDE SEQUENCE [LARGE SCALE GENOMIC DNA]</scope>
    <source>
        <strain evidence="2">DO16091913</strain>
        <tissue evidence="2">Muscle</tissue>
    </source>
</reference>
<feature type="region of interest" description="Disordered" evidence="1">
    <location>
        <begin position="107"/>
        <end position="127"/>
    </location>
</feature>
<proteinExistence type="predicted"/>